<organism evidence="10 11">
    <name type="scientific">Phycomyces blakesleeanus</name>
    <dbReference type="NCBI Taxonomy" id="4837"/>
    <lineage>
        <taxon>Eukaryota</taxon>
        <taxon>Fungi</taxon>
        <taxon>Fungi incertae sedis</taxon>
        <taxon>Mucoromycota</taxon>
        <taxon>Mucoromycotina</taxon>
        <taxon>Mucoromycetes</taxon>
        <taxon>Mucorales</taxon>
        <taxon>Phycomycetaceae</taxon>
        <taxon>Phycomyces</taxon>
    </lineage>
</organism>
<dbReference type="PROSITE" id="PS00108">
    <property type="entry name" value="PROTEIN_KINASE_ST"/>
    <property type="match status" value="1"/>
</dbReference>
<dbReference type="EC" id="2.7.11.1" evidence="1"/>
<evidence type="ECO:0000256" key="8">
    <source>
        <dbReference type="SAM" id="Phobius"/>
    </source>
</evidence>
<keyword evidence="8" id="KW-0472">Membrane</keyword>
<feature type="domain" description="Protein kinase" evidence="9">
    <location>
        <begin position="167"/>
        <end position="521"/>
    </location>
</feature>
<keyword evidence="8" id="KW-1133">Transmembrane helix</keyword>
<evidence type="ECO:0000313" key="11">
    <source>
        <dbReference type="Proteomes" id="UP001448207"/>
    </source>
</evidence>
<evidence type="ECO:0000256" key="3">
    <source>
        <dbReference type="ARBA" id="ARBA00022679"/>
    </source>
</evidence>
<evidence type="ECO:0000259" key="9">
    <source>
        <dbReference type="PROSITE" id="PS50011"/>
    </source>
</evidence>
<evidence type="ECO:0000256" key="7">
    <source>
        <dbReference type="SAM" id="MobiDB-lite"/>
    </source>
</evidence>
<dbReference type="Gene3D" id="3.30.200.20">
    <property type="entry name" value="Phosphorylase Kinase, domain 1"/>
    <property type="match status" value="1"/>
</dbReference>
<keyword evidence="3" id="KW-0808">Transferase</keyword>
<feature type="compositionally biased region" description="Low complexity" evidence="7">
    <location>
        <begin position="54"/>
        <end position="98"/>
    </location>
</feature>
<dbReference type="Gene3D" id="1.10.510.10">
    <property type="entry name" value="Transferase(Phosphotransferase) domain 1"/>
    <property type="match status" value="1"/>
</dbReference>
<feature type="transmembrane region" description="Helical" evidence="8">
    <location>
        <begin position="407"/>
        <end position="427"/>
    </location>
</feature>
<dbReference type="InterPro" id="IPR000719">
    <property type="entry name" value="Prot_kinase_dom"/>
</dbReference>
<feature type="region of interest" description="Disordered" evidence="7">
    <location>
        <begin position="1"/>
        <end position="101"/>
    </location>
</feature>
<dbReference type="CDD" id="cd14019">
    <property type="entry name" value="STKc_Cdc7"/>
    <property type="match status" value="1"/>
</dbReference>
<evidence type="ECO:0000256" key="2">
    <source>
        <dbReference type="ARBA" id="ARBA00022527"/>
    </source>
</evidence>
<evidence type="ECO:0000256" key="5">
    <source>
        <dbReference type="ARBA" id="ARBA00022777"/>
    </source>
</evidence>
<dbReference type="PANTHER" id="PTHR44167:SF23">
    <property type="entry name" value="CDC7 KINASE, ISOFORM A-RELATED"/>
    <property type="match status" value="1"/>
</dbReference>
<evidence type="ECO:0000256" key="4">
    <source>
        <dbReference type="ARBA" id="ARBA00022741"/>
    </source>
</evidence>
<dbReference type="Pfam" id="PF00069">
    <property type="entry name" value="Pkinase"/>
    <property type="match status" value="2"/>
</dbReference>
<feature type="transmembrane region" description="Helical" evidence="8">
    <location>
        <begin position="335"/>
        <end position="355"/>
    </location>
</feature>
<evidence type="ECO:0000313" key="10">
    <source>
        <dbReference type="EMBL" id="KAL0086376.1"/>
    </source>
</evidence>
<feature type="compositionally biased region" description="Low complexity" evidence="7">
    <location>
        <begin position="8"/>
        <end position="39"/>
    </location>
</feature>
<dbReference type="PROSITE" id="PS50011">
    <property type="entry name" value="PROTEIN_KINASE_DOM"/>
    <property type="match status" value="1"/>
</dbReference>
<dbReference type="SMART" id="SM00220">
    <property type="entry name" value="S_TKc"/>
    <property type="match status" value="1"/>
</dbReference>
<name>A0ABR3B0A0_PHYBL</name>
<comment type="caution">
    <text evidence="10">The sequence shown here is derived from an EMBL/GenBank/DDBJ whole genome shotgun (WGS) entry which is preliminary data.</text>
</comment>
<dbReference type="SUPFAM" id="SSF56112">
    <property type="entry name" value="Protein kinase-like (PK-like)"/>
    <property type="match status" value="1"/>
</dbReference>
<dbReference type="PANTHER" id="PTHR44167">
    <property type="entry name" value="OVARIAN-SPECIFIC SERINE/THREONINE-PROTEIN KINASE LOK-RELATED"/>
    <property type="match status" value="1"/>
</dbReference>
<evidence type="ECO:0000256" key="6">
    <source>
        <dbReference type="ARBA" id="ARBA00022840"/>
    </source>
</evidence>
<keyword evidence="11" id="KW-1185">Reference proteome</keyword>
<keyword evidence="4" id="KW-0547">Nucleotide-binding</keyword>
<evidence type="ECO:0000256" key="1">
    <source>
        <dbReference type="ARBA" id="ARBA00012513"/>
    </source>
</evidence>
<gene>
    <name evidence="10" type="ORF">J3Q64DRAFT_1639073</name>
</gene>
<dbReference type="Proteomes" id="UP001448207">
    <property type="component" value="Unassembled WGS sequence"/>
</dbReference>
<reference evidence="10 11" key="1">
    <citation type="submission" date="2024-04" db="EMBL/GenBank/DDBJ databases">
        <title>Symmetric and asymmetric DNA N6-adenine methylation regulates different biological responses in Mucorales.</title>
        <authorList>
            <consortium name="Lawrence Berkeley National Laboratory"/>
            <person name="Lax C."/>
            <person name="Mondo S.J."/>
            <person name="Osorio-Concepcion M."/>
            <person name="Muszewska A."/>
            <person name="Corrochano-Luque M."/>
            <person name="Gutierrez G."/>
            <person name="Riley R."/>
            <person name="Lipzen A."/>
            <person name="Guo J."/>
            <person name="Hundley H."/>
            <person name="Amirebrahimi M."/>
            <person name="Ng V."/>
            <person name="Lorenzo-Gutierrez D."/>
            <person name="Binder U."/>
            <person name="Yang J."/>
            <person name="Song Y."/>
            <person name="Canovas D."/>
            <person name="Navarro E."/>
            <person name="Freitag M."/>
            <person name="Gabaldon T."/>
            <person name="Grigoriev I.V."/>
            <person name="Corrochano L.M."/>
            <person name="Nicolas F.E."/>
            <person name="Garre V."/>
        </authorList>
    </citation>
    <scope>NUCLEOTIDE SEQUENCE [LARGE SCALE GENOMIC DNA]</scope>
    <source>
        <strain evidence="10 11">L51</strain>
    </source>
</reference>
<dbReference type="InterPro" id="IPR008271">
    <property type="entry name" value="Ser/Thr_kinase_AS"/>
</dbReference>
<protein>
    <recommendedName>
        <fullName evidence="1">non-specific serine/threonine protein kinase</fullName>
        <ecNumber evidence="1">2.7.11.1</ecNumber>
    </recommendedName>
</protein>
<dbReference type="EMBL" id="JBCLYO010000008">
    <property type="protein sequence ID" value="KAL0086376.1"/>
    <property type="molecule type" value="Genomic_DNA"/>
</dbReference>
<keyword evidence="6" id="KW-0067">ATP-binding</keyword>
<keyword evidence="5" id="KW-0418">Kinase</keyword>
<keyword evidence="2" id="KW-0723">Serine/threonine-protein kinase</keyword>
<sequence length="522" mass="58523">MIVNTQGSSKASSSPTSCLSSKPDQDNTQQTDTQPEQQTCSQKPTTKQPLLAHTTENPLPNPKTTTTNTTNATNSIDTNTNTNTNTTTTTTTTTTSTTVKKAGQTVNRVTNEKETATMGPPATITKRVQVENTRPKRGLFPAGTNVNPIQKELENIMASVRSLSFYYKLVDKIGEGTFSTVYKAIDIRHERYKNEDWEAQLISGASVGRKIRGREGATDAQIKNRSKFVALKRVYATSSPKRIASEIEVLQQLRGCPCITPLITAFRQQEEVFVVLPYIQHDEFKKIFLQMPMEDIKCYMRCMFTALKSLHKLKILHRDIKPNNFLYSSRDKMGILIDFGLAQVSIIFSIYFFLIPSSIDQTDNPKVRGYMINDQRRAIRANRAGTKGFRAPEVLMRVVNQTTAIDIWSVGVIFLSILSGSYPFFLANDEADSLIELACLFGSNAMKECARFHNRTFETNIPSINQGPYNLGSICKTLNSRMFEAWNQTDLKNAIDLMTKCLALKSDERITAAEALEHPFLK</sequence>
<proteinExistence type="predicted"/>
<accession>A0ABR3B0A0</accession>
<dbReference type="InterPro" id="IPR011009">
    <property type="entry name" value="Kinase-like_dom_sf"/>
</dbReference>
<keyword evidence="8" id="KW-0812">Transmembrane</keyword>